<dbReference type="SUPFAM" id="SSF51197">
    <property type="entry name" value="Clavaminate synthase-like"/>
    <property type="match status" value="1"/>
</dbReference>
<dbReference type="Gene3D" id="2.60.120.620">
    <property type="entry name" value="q2cbj1_9rhob like domain"/>
    <property type="match status" value="1"/>
</dbReference>
<sequence length="379" mass="42025">MFRTVAAALARRSARHVVDATERRFSRFDALRRCRASDAFAASTRAGMCHDARALGPLPGDAEHAVSDVDKFLFDTNGFVVVKDVFSKDDLHAFHDAIDAHAHLIHERKGQLRLTAAKTPLSGDGKTGRKDLAGFLGWQKPHCDPFRSVLAHPKLVPYLHELVGPGYRLDHNPLLIMQDPGAEGFEFHGGSTLDSGDWNHPLGYDFRHGKMRCNLLAFAVHLTDVKEGDGGFCIVRGSHKSNYVCPPSIKRYEEATEHSYQPAVNAGDVVVFTEATTHGTLPWRGDAQRRNLIYRFSPANISYGRGAMDDGSYLAPAPNWPRSYLEGMSEAQRCVMAPPYHPRLNRVAVKPDASGVVKPAPREAHKVDFDRAVFKADYF</sequence>
<evidence type="ECO:0000313" key="5">
    <source>
        <dbReference type="Proteomes" id="UP000002009"/>
    </source>
</evidence>
<dbReference type="EMBL" id="CP001576">
    <property type="protein sequence ID" value="ACO69942.1"/>
    <property type="molecule type" value="Genomic_DNA"/>
</dbReference>
<keyword evidence="2" id="KW-0479">Metal-binding</keyword>
<name>C1FI69_MICCC</name>
<dbReference type="PANTHER" id="PTHR20883:SF15">
    <property type="entry name" value="PHYTANOYL-COA DIOXYGENASE DOMAIN-CONTAINING PROTEIN 1"/>
    <property type="match status" value="1"/>
</dbReference>
<keyword evidence="5" id="KW-1185">Reference proteome</keyword>
<organism evidence="4 5">
    <name type="scientific">Micromonas commoda (strain RCC299 / NOUM17 / CCMP2709)</name>
    <name type="common">Picoplanktonic green alga</name>
    <dbReference type="NCBI Taxonomy" id="296587"/>
    <lineage>
        <taxon>Eukaryota</taxon>
        <taxon>Viridiplantae</taxon>
        <taxon>Chlorophyta</taxon>
        <taxon>Mamiellophyceae</taxon>
        <taxon>Mamiellales</taxon>
        <taxon>Mamiellaceae</taxon>
        <taxon>Micromonas</taxon>
    </lineage>
</organism>
<dbReference type="GeneID" id="8246691"/>
<evidence type="ECO:0000256" key="2">
    <source>
        <dbReference type="ARBA" id="ARBA00022723"/>
    </source>
</evidence>
<dbReference type="Pfam" id="PF05721">
    <property type="entry name" value="PhyH"/>
    <property type="match status" value="1"/>
</dbReference>
<proteinExistence type="predicted"/>
<reference evidence="4 5" key="1">
    <citation type="journal article" date="2009" name="Science">
        <title>Green evolution and dynamic adaptations revealed by genomes of the marine picoeukaryotes Micromonas.</title>
        <authorList>
            <person name="Worden A.Z."/>
            <person name="Lee J.H."/>
            <person name="Mock T."/>
            <person name="Rouze P."/>
            <person name="Simmons M.P."/>
            <person name="Aerts A.L."/>
            <person name="Allen A.E."/>
            <person name="Cuvelier M.L."/>
            <person name="Derelle E."/>
            <person name="Everett M.V."/>
            <person name="Foulon E."/>
            <person name="Grimwood J."/>
            <person name="Gundlach H."/>
            <person name="Henrissat B."/>
            <person name="Napoli C."/>
            <person name="McDonald S.M."/>
            <person name="Parker M.S."/>
            <person name="Rombauts S."/>
            <person name="Salamov A."/>
            <person name="Von Dassow P."/>
            <person name="Badger J.H."/>
            <person name="Coutinho P.M."/>
            <person name="Demir E."/>
            <person name="Dubchak I."/>
            <person name="Gentemann C."/>
            <person name="Eikrem W."/>
            <person name="Gready J.E."/>
            <person name="John U."/>
            <person name="Lanier W."/>
            <person name="Lindquist E.A."/>
            <person name="Lucas S."/>
            <person name="Mayer K.F."/>
            <person name="Moreau H."/>
            <person name="Not F."/>
            <person name="Otillar R."/>
            <person name="Panaud O."/>
            <person name="Pangilinan J."/>
            <person name="Paulsen I."/>
            <person name="Piegu B."/>
            <person name="Poliakov A."/>
            <person name="Robbens S."/>
            <person name="Schmutz J."/>
            <person name="Toulza E."/>
            <person name="Wyss T."/>
            <person name="Zelensky A."/>
            <person name="Zhou K."/>
            <person name="Armbrust E.V."/>
            <person name="Bhattacharya D."/>
            <person name="Goodenough U.W."/>
            <person name="Van de Peer Y."/>
            <person name="Grigoriev I.V."/>
        </authorList>
    </citation>
    <scope>NUCLEOTIDE SEQUENCE [LARGE SCALE GENOMIC DNA]</scope>
    <source>
        <strain evidence="5">RCC299 / NOUM17</strain>
    </source>
</reference>
<evidence type="ECO:0000256" key="1">
    <source>
        <dbReference type="ARBA" id="ARBA00001962"/>
    </source>
</evidence>
<dbReference type="OMA" id="GYRLDHN"/>
<dbReference type="KEGG" id="mis:MICPUN_61773"/>
<comment type="cofactor">
    <cofactor evidence="1">
        <name>Fe cation</name>
        <dbReference type="ChEBI" id="CHEBI:24875"/>
    </cofactor>
</comment>
<dbReference type="OrthoDB" id="2328924at2759"/>
<dbReference type="InterPro" id="IPR008775">
    <property type="entry name" value="Phytyl_CoA_dOase-like"/>
</dbReference>
<evidence type="ECO:0000256" key="3">
    <source>
        <dbReference type="ARBA" id="ARBA00023004"/>
    </source>
</evidence>
<evidence type="ECO:0000313" key="4">
    <source>
        <dbReference type="EMBL" id="ACO69942.1"/>
    </source>
</evidence>
<dbReference type="PANTHER" id="PTHR20883">
    <property type="entry name" value="PHYTANOYL-COA DIOXYGENASE DOMAIN CONTAINING 1"/>
    <property type="match status" value="1"/>
</dbReference>
<dbReference type="AlphaFoldDB" id="C1FI69"/>
<dbReference type="eggNOG" id="ENOG502QV4U">
    <property type="taxonomic scope" value="Eukaryota"/>
</dbReference>
<keyword evidence="3" id="KW-0408">Iron</keyword>
<dbReference type="Proteomes" id="UP000002009">
    <property type="component" value="Chromosome 10"/>
</dbReference>
<dbReference type="InParanoid" id="C1FI69"/>
<protein>
    <submittedName>
        <fullName evidence="4">Uncharacterized protein</fullName>
    </submittedName>
</protein>
<dbReference type="GO" id="GO:0046872">
    <property type="term" value="F:metal ion binding"/>
    <property type="evidence" value="ECO:0007669"/>
    <property type="project" value="UniProtKB-KW"/>
</dbReference>
<dbReference type="RefSeq" id="XP_002508684.1">
    <property type="nucleotide sequence ID" value="XM_002508638.1"/>
</dbReference>
<accession>C1FI69</accession>
<gene>
    <name evidence="4" type="ORF">MICPUN_61773</name>
</gene>